<dbReference type="InterPro" id="IPR027417">
    <property type="entry name" value="P-loop_NTPase"/>
</dbReference>
<dbReference type="Proteomes" id="UP001165082">
    <property type="component" value="Unassembled WGS sequence"/>
</dbReference>
<feature type="compositionally biased region" description="Polar residues" evidence="8">
    <location>
        <begin position="950"/>
        <end position="967"/>
    </location>
</feature>
<dbReference type="PROSITE" id="PS50067">
    <property type="entry name" value="KINESIN_MOTOR_2"/>
    <property type="match status" value="1"/>
</dbReference>
<evidence type="ECO:0000259" key="9">
    <source>
        <dbReference type="PROSITE" id="PS50002"/>
    </source>
</evidence>
<dbReference type="GO" id="GO:0005524">
    <property type="term" value="F:ATP binding"/>
    <property type="evidence" value="ECO:0007669"/>
    <property type="project" value="UniProtKB-UniRule"/>
</dbReference>
<evidence type="ECO:0000256" key="8">
    <source>
        <dbReference type="SAM" id="MobiDB-lite"/>
    </source>
</evidence>
<dbReference type="PROSITE" id="PS00411">
    <property type="entry name" value="KINESIN_MOTOR_1"/>
    <property type="match status" value="1"/>
</dbReference>
<dbReference type="InterPro" id="IPR027640">
    <property type="entry name" value="Kinesin-like_fam"/>
</dbReference>
<dbReference type="InterPro" id="IPR001452">
    <property type="entry name" value="SH3_domain"/>
</dbReference>
<comment type="caution">
    <text evidence="11">The sequence shown here is derived from an EMBL/GenBank/DDBJ whole genome shotgun (WGS) entry which is preliminary data.</text>
</comment>
<feature type="region of interest" description="Disordered" evidence="8">
    <location>
        <begin position="158"/>
        <end position="179"/>
    </location>
</feature>
<dbReference type="Pfam" id="PF00225">
    <property type="entry name" value="Kinesin"/>
    <property type="match status" value="1"/>
</dbReference>
<dbReference type="GO" id="GO:0003777">
    <property type="term" value="F:microtubule motor activity"/>
    <property type="evidence" value="ECO:0007669"/>
    <property type="project" value="InterPro"/>
</dbReference>
<evidence type="ECO:0000256" key="6">
    <source>
        <dbReference type="PROSITE-ProRule" id="PRU00192"/>
    </source>
</evidence>
<name>A0A9W7AH05_9STRA</name>
<dbReference type="PANTHER" id="PTHR47968:SF75">
    <property type="entry name" value="CENTROMERE-ASSOCIATED PROTEIN E"/>
    <property type="match status" value="1"/>
</dbReference>
<evidence type="ECO:0000256" key="7">
    <source>
        <dbReference type="PROSITE-ProRule" id="PRU00283"/>
    </source>
</evidence>
<keyword evidence="4" id="KW-0175">Coiled coil</keyword>
<proteinExistence type="inferred from homology"/>
<accession>A0A9W7AH05</accession>
<feature type="compositionally biased region" description="Polar residues" evidence="8">
    <location>
        <begin position="818"/>
        <end position="829"/>
    </location>
</feature>
<dbReference type="SUPFAM" id="SSF52540">
    <property type="entry name" value="P-loop containing nucleoside triphosphate hydrolases"/>
    <property type="match status" value="1"/>
</dbReference>
<feature type="non-terminal residue" evidence="11">
    <location>
        <position position="1290"/>
    </location>
</feature>
<dbReference type="GO" id="GO:0007018">
    <property type="term" value="P:microtubule-based movement"/>
    <property type="evidence" value="ECO:0007669"/>
    <property type="project" value="InterPro"/>
</dbReference>
<feature type="region of interest" description="Disordered" evidence="8">
    <location>
        <begin position="456"/>
        <end position="534"/>
    </location>
</feature>
<protein>
    <recommendedName>
        <fullName evidence="13">Kinesin-like protein</fullName>
    </recommendedName>
</protein>
<dbReference type="PANTHER" id="PTHR47968">
    <property type="entry name" value="CENTROMERE PROTEIN E"/>
    <property type="match status" value="1"/>
</dbReference>
<evidence type="ECO:0000313" key="11">
    <source>
        <dbReference type="EMBL" id="GMH69780.1"/>
    </source>
</evidence>
<evidence type="ECO:0000256" key="3">
    <source>
        <dbReference type="ARBA" id="ARBA00022840"/>
    </source>
</evidence>
<dbReference type="EMBL" id="BRXZ01002768">
    <property type="protein sequence ID" value="GMH69780.1"/>
    <property type="molecule type" value="Genomic_DNA"/>
</dbReference>
<dbReference type="SUPFAM" id="SSF50044">
    <property type="entry name" value="SH3-domain"/>
    <property type="match status" value="1"/>
</dbReference>
<feature type="region of interest" description="Disordered" evidence="8">
    <location>
        <begin position="1124"/>
        <end position="1201"/>
    </location>
</feature>
<feature type="compositionally biased region" description="Polar residues" evidence="8">
    <location>
        <begin position="1138"/>
        <end position="1148"/>
    </location>
</feature>
<feature type="compositionally biased region" description="Low complexity" evidence="8">
    <location>
        <begin position="456"/>
        <end position="475"/>
    </location>
</feature>
<feature type="domain" description="Kinesin motor" evidence="10">
    <location>
        <begin position="17"/>
        <end position="416"/>
    </location>
</feature>
<evidence type="ECO:0000256" key="2">
    <source>
        <dbReference type="ARBA" id="ARBA00022741"/>
    </source>
</evidence>
<dbReference type="InterPro" id="IPR036961">
    <property type="entry name" value="Kinesin_motor_dom_sf"/>
</dbReference>
<dbReference type="SMART" id="SM00129">
    <property type="entry name" value="KISc"/>
    <property type="match status" value="1"/>
</dbReference>
<dbReference type="Gene3D" id="2.30.30.40">
    <property type="entry name" value="SH3 Domains"/>
    <property type="match status" value="1"/>
</dbReference>
<organism evidence="11 12">
    <name type="scientific">Triparma retinervis</name>
    <dbReference type="NCBI Taxonomy" id="2557542"/>
    <lineage>
        <taxon>Eukaryota</taxon>
        <taxon>Sar</taxon>
        <taxon>Stramenopiles</taxon>
        <taxon>Ochrophyta</taxon>
        <taxon>Bolidophyceae</taxon>
        <taxon>Parmales</taxon>
        <taxon>Triparmaceae</taxon>
        <taxon>Triparma</taxon>
    </lineage>
</organism>
<dbReference type="InterPro" id="IPR019821">
    <property type="entry name" value="Kinesin_motor_CS"/>
</dbReference>
<dbReference type="PROSITE" id="PS50002">
    <property type="entry name" value="SH3"/>
    <property type="match status" value="1"/>
</dbReference>
<dbReference type="CDD" id="cd00106">
    <property type="entry name" value="KISc"/>
    <property type="match status" value="1"/>
</dbReference>
<dbReference type="PRINTS" id="PR00380">
    <property type="entry name" value="KINESINHEAVY"/>
</dbReference>
<keyword evidence="1 6" id="KW-0728">SH3 domain</keyword>
<reference evidence="11" key="1">
    <citation type="submission" date="2022-07" db="EMBL/GenBank/DDBJ databases">
        <title>Genome analysis of Parmales, a sister group of diatoms, reveals the evolutionary specialization of diatoms from phago-mixotrophs to photoautotrophs.</title>
        <authorList>
            <person name="Ban H."/>
            <person name="Sato S."/>
            <person name="Yoshikawa S."/>
            <person name="Kazumasa Y."/>
            <person name="Nakamura Y."/>
            <person name="Ichinomiya M."/>
            <person name="Saitoh K."/>
            <person name="Sato N."/>
            <person name="Blanc-Mathieu R."/>
            <person name="Endo H."/>
            <person name="Kuwata A."/>
            <person name="Ogata H."/>
        </authorList>
    </citation>
    <scope>NUCLEOTIDE SEQUENCE</scope>
</reference>
<gene>
    <name evidence="11" type="ORF">TrRE_jg10318</name>
</gene>
<feature type="compositionally biased region" description="Basic and acidic residues" evidence="8">
    <location>
        <begin position="908"/>
        <end position="928"/>
    </location>
</feature>
<feature type="compositionally biased region" description="Low complexity" evidence="8">
    <location>
        <begin position="830"/>
        <end position="847"/>
    </location>
</feature>
<feature type="domain" description="SH3" evidence="9">
    <location>
        <begin position="1055"/>
        <end position="1115"/>
    </location>
</feature>
<evidence type="ECO:0000256" key="5">
    <source>
        <dbReference type="ARBA" id="ARBA00023175"/>
    </source>
</evidence>
<feature type="compositionally biased region" description="Acidic residues" evidence="8">
    <location>
        <begin position="898"/>
        <end position="907"/>
    </location>
</feature>
<keyword evidence="2 7" id="KW-0547">Nucleotide-binding</keyword>
<dbReference type="Gene3D" id="3.40.850.10">
    <property type="entry name" value="Kinesin motor domain"/>
    <property type="match status" value="1"/>
</dbReference>
<keyword evidence="5 7" id="KW-0505">Motor protein</keyword>
<evidence type="ECO:0000259" key="10">
    <source>
        <dbReference type="PROSITE" id="PS50067"/>
    </source>
</evidence>
<keyword evidence="3 7" id="KW-0067">ATP-binding</keyword>
<dbReference type="Pfam" id="PF00018">
    <property type="entry name" value="SH3_1"/>
    <property type="match status" value="1"/>
</dbReference>
<dbReference type="InterPro" id="IPR001752">
    <property type="entry name" value="Kinesin_motor_dom"/>
</dbReference>
<comment type="similarity">
    <text evidence="7">Belongs to the TRAFAC class myosin-kinesin ATPase superfamily. Kinesin family.</text>
</comment>
<evidence type="ECO:0008006" key="13">
    <source>
        <dbReference type="Google" id="ProtNLM"/>
    </source>
</evidence>
<evidence type="ECO:0000256" key="4">
    <source>
        <dbReference type="ARBA" id="ARBA00023054"/>
    </source>
</evidence>
<feature type="binding site" evidence="7">
    <location>
        <begin position="101"/>
        <end position="108"/>
    </location>
    <ligand>
        <name>ATP</name>
        <dbReference type="ChEBI" id="CHEBI:30616"/>
    </ligand>
</feature>
<evidence type="ECO:0000256" key="1">
    <source>
        <dbReference type="ARBA" id="ARBA00022443"/>
    </source>
</evidence>
<dbReference type="GO" id="GO:0008017">
    <property type="term" value="F:microtubule binding"/>
    <property type="evidence" value="ECO:0007669"/>
    <property type="project" value="InterPro"/>
</dbReference>
<keyword evidence="12" id="KW-1185">Reference proteome</keyword>
<feature type="region of interest" description="Disordered" evidence="8">
    <location>
        <begin position="771"/>
        <end position="1049"/>
    </location>
</feature>
<dbReference type="CDD" id="cd00174">
    <property type="entry name" value="SH3"/>
    <property type="match status" value="1"/>
</dbReference>
<dbReference type="InterPro" id="IPR036028">
    <property type="entry name" value="SH3-like_dom_sf"/>
</dbReference>
<evidence type="ECO:0000313" key="12">
    <source>
        <dbReference type="Proteomes" id="UP001165082"/>
    </source>
</evidence>
<dbReference type="OrthoDB" id="202419at2759"/>
<sequence>MGSDTSDAEGPQVKSERVHVLVRLRPVAGPVKDRSVKVDASPGTSSNGAISIKTRDKKGWLQFKFDAACGENCSQEDVFKWIQPAISQVVSGVNTTVFAYGQTGTGKTHTMLGEGLESQVSKKTSWAQMQGEISKNPGGWGVIPRSLHQLFDSLNSLGGGGGSRGGGRRGRKGSVFDTKSIVAGSPGGRQLDKENLNLGQQGGEKFTVMCSYMQIYNDLLYDLLNDEKDRRGKPKALTIRENNTAQGKNLYVQGLSEYRVSTTEDVLLLLYQGGRHRQVRATEYNEQSSRSHAILQLSIEVEIPQSDGRVIMRKAKLNLVDLAGSEKWGTGEKDDETTKELVKINSSLATLGNCISALASKKRNHIPYRDSPLTRLLQDSLGGSTRTVVIATISPHPNNQEESASTLQFANRATRVAAKIQVNEVVNDAILLKRAQKEISRLKQKLSDAVRLAASSGSIASSQQGSQRGSSQASSRDGINSRGNRADKAGGGKESAANPHDGPPRHPQHKGGGARNARRGGGDAQTLDQSLTEKELRRLNELNVEGENEDVVSDEKLSQLESKFERREADLLKEIDGLRSMVLGIVEVPPQRKESREMPGGTLTVKLPSSLSAESEDKWKDEIKMLKDSKDEMQSIMVEMRSQMKEMAQRMASSDEMTSNLMQRWERGDMNHKQLKAEIMGLSSRGLDFEKKVNLTTDRLAAIGIASSPSVGRKRGAEDGTITSKGAIGRVYSNLSKEARERMSQAQSALAMEEEARNLLAFPETKRTHGTVEDFYTPLSPSRSAKAEFSSSPAPAPKSPPRISKSSSPKKVEEPENYNDQDPQLTIPGNESRPNSEENNPNARSSSMLDGSASNYFHEEASGAVFNTPAKPIKVPNQVTPLRLGRSVGGSKGREKEEAEGEGEGEGDEGRGDGRGEGKGGQEARDDGGAEEEKEDVANSADNVPKESLSDSPTHRTNSTNVSGGSKSNEHSLNEENLGAHDGSAGGGTSSNGNSFRPLSSSYRPGSSLRPDSSFRPMSKASSYRKGSRTPGLTRGKTPSTARPPPTREGEISLSVIALATVLHDFAAEVDGDLTLKAGTVVQVVEKEESGWWRGKYDGGTIGVFPSNFVEVISATEQLAEVNRRERARARGKRSDGGASSFNFNSIPKSAGGDFGALKEGEVEESEVEGASGGDLTPANKVSGHQKYSPPKPPNIFGGGGEGIQQSVVGAAVLNASIKPCERHNLMNCVLCSLNSSMSSGMKGGTVGGGGGGGITLSPMHKSMGAMGAGVAQSMGGGGGYLMSKTGGGG</sequence>
<dbReference type="SMART" id="SM00326">
    <property type="entry name" value="SH3"/>
    <property type="match status" value="1"/>
</dbReference>